<keyword evidence="4" id="KW-1185">Reference proteome</keyword>
<evidence type="ECO:0000313" key="4">
    <source>
        <dbReference type="Proteomes" id="UP000182200"/>
    </source>
</evidence>
<accession>A0A0P1M3H7</accession>
<dbReference type="STRING" id="1633631.GCA_001442925_00265"/>
<protein>
    <submittedName>
        <fullName evidence="2">Uncharacterized protein</fullName>
    </submittedName>
</protein>
<dbReference type="RefSeq" id="WP_075426560.1">
    <property type="nucleotide sequence ID" value="NZ_CZVI01000004.1"/>
</dbReference>
<accession>A0A0P1M198</accession>
<dbReference type="EMBL" id="CZVI01000004">
    <property type="protein sequence ID" value="CUS80930.1"/>
    <property type="molecule type" value="Genomic_DNA"/>
</dbReference>
<organism evidence="2 3">
    <name type="scientific">Candidatus Kryptonium thompsonii</name>
    <dbReference type="NCBI Taxonomy" id="1633631"/>
    <lineage>
        <taxon>Bacteria</taxon>
        <taxon>Pseudomonadati</taxon>
        <taxon>Candidatus Kryptoniota</taxon>
        <taxon>Candidatus Kryptonium</taxon>
    </lineage>
</organism>
<sequence>MLLGKALEVLKKYRKGYRAQKWLVEGTRLERYTSIESVQKVFKHACNKVGIEKMLVFTLRYMQGLSGLKIIKHKKSKSNKKLVR</sequence>
<accession>A0A0S4MQM6</accession>
<accession>A0A0P1LCJ8</accession>
<accession>A0A0P1N1U0</accession>
<dbReference type="EMBL" id="FAOP01000002">
    <property type="protein sequence ID" value="CUU01388.1"/>
    <property type="molecule type" value="Genomic_DNA"/>
</dbReference>
<name>A0A0P1LCJ8_9BACT</name>
<dbReference type="Proteomes" id="UP000182011">
    <property type="component" value="Unassembled WGS sequence"/>
</dbReference>
<gene>
    <name evidence="2" type="ORF">JGI4_00263</name>
    <name evidence="1" type="ORF">JGI8_00454</name>
</gene>
<proteinExistence type="predicted"/>
<evidence type="ECO:0000313" key="1">
    <source>
        <dbReference type="EMBL" id="CUS80930.1"/>
    </source>
</evidence>
<reference evidence="1 4" key="1">
    <citation type="submission" date="2015-11" db="EMBL/GenBank/DDBJ databases">
        <authorList>
            <person name="Varghese N."/>
        </authorList>
    </citation>
    <scope>NUCLEOTIDE SEQUENCE [LARGE SCALE GENOMIC DNA]</scope>
    <source>
        <strain evidence="1 4">JGI-8</strain>
    </source>
</reference>
<evidence type="ECO:0000313" key="3">
    <source>
        <dbReference type="Proteomes" id="UP000182011"/>
    </source>
</evidence>
<dbReference type="Proteomes" id="UP000182200">
    <property type="component" value="Unassembled WGS sequence"/>
</dbReference>
<accession>A0A0P1LIN9</accession>
<dbReference type="AlphaFoldDB" id="A0A0P1LCJ8"/>
<evidence type="ECO:0000313" key="2">
    <source>
        <dbReference type="EMBL" id="CUU01388.1"/>
    </source>
</evidence>
<accession>A0A0P1LSE0</accession>
<reference evidence="2 3" key="2">
    <citation type="submission" date="2015-11" db="EMBL/GenBank/DDBJ databases">
        <authorList>
            <person name="Zhang Y."/>
            <person name="Guo Z."/>
        </authorList>
    </citation>
    <scope>NUCLEOTIDE SEQUENCE [LARGE SCALE GENOMIC DNA]</scope>
    <source>
        <strain evidence="2">JGI-4</strain>
    </source>
</reference>
<accession>A0A0P1MGZ5</accession>
<accession>A0A0P1PA03</accession>